<name>A0A0C2YER3_HEBCY</name>
<sequence>MLNAPLSFLSDDLVGYLVEHVANLTYWEEALNNLSLADPVFTSFCQKYLFRTLALGGRRGTRSRISKKLTQVKNILDDNPLFANQVRKVELRIEHKQNAWLLQNPSGHDPLRTDAVDALTFISVFRLLANSPMPPHELHLNVAIYPIEDPVLLVGRLSQSFFSQTLTILHLTECQNVPLTLFLICSRLKDVLIDSVEAAKEGYDQYPEDQCFGRESPALERFNYRDSHAIVKQMITPPPRFQTPVVLWSKLRVLTLCPHEANEMALLQPILDAACPTLEELFLTNLHVGPDKQLPLTGLVNLSRLSRLRVFSLYAKIKYDAPGSAVLRDINVVLGTIPVSNCITNLFFDLCILGEREHPLRGCLDEDWEGICNEAIRISFGKPLELDFEIVVSGKFERGRGKKNELYVSIMEKTTSLSDHPNICTHFWNPTYWDHGLGPFPRGQVRGRCRR</sequence>
<protein>
    <recommendedName>
        <fullName evidence="3">F-box domain-containing protein</fullName>
    </recommendedName>
</protein>
<dbReference type="HOGENOM" id="CLU_628593_0_0_1"/>
<dbReference type="OrthoDB" id="2958239at2759"/>
<dbReference type="EMBL" id="KN831785">
    <property type="protein sequence ID" value="KIM39527.1"/>
    <property type="molecule type" value="Genomic_DNA"/>
</dbReference>
<keyword evidence="2" id="KW-1185">Reference proteome</keyword>
<evidence type="ECO:0000313" key="1">
    <source>
        <dbReference type="EMBL" id="KIM39527.1"/>
    </source>
</evidence>
<reference evidence="1 2" key="1">
    <citation type="submission" date="2014-04" db="EMBL/GenBank/DDBJ databases">
        <authorList>
            <consortium name="DOE Joint Genome Institute"/>
            <person name="Kuo A."/>
            <person name="Gay G."/>
            <person name="Dore J."/>
            <person name="Kohler A."/>
            <person name="Nagy L.G."/>
            <person name="Floudas D."/>
            <person name="Copeland A."/>
            <person name="Barry K.W."/>
            <person name="Cichocki N."/>
            <person name="Veneault-Fourrey C."/>
            <person name="LaButti K."/>
            <person name="Lindquist E.A."/>
            <person name="Lipzen A."/>
            <person name="Lundell T."/>
            <person name="Morin E."/>
            <person name="Murat C."/>
            <person name="Sun H."/>
            <person name="Tunlid A."/>
            <person name="Henrissat B."/>
            <person name="Grigoriev I.V."/>
            <person name="Hibbett D.S."/>
            <person name="Martin F."/>
            <person name="Nordberg H.P."/>
            <person name="Cantor M.N."/>
            <person name="Hua S.X."/>
        </authorList>
    </citation>
    <scope>NUCLEOTIDE SEQUENCE [LARGE SCALE GENOMIC DNA]</scope>
    <source>
        <strain evidence="2">h7</strain>
    </source>
</reference>
<proteinExistence type="predicted"/>
<accession>A0A0C2YER3</accession>
<reference evidence="2" key="2">
    <citation type="submission" date="2015-01" db="EMBL/GenBank/DDBJ databases">
        <title>Evolutionary Origins and Diversification of the Mycorrhizal Mutualists.</title>
        <authorList>
            <consortium name="DOE Joint Genome Institute"/>
            <consortium name="Mycorrhizal Genomics Consortium"/>
            <person name="Kohler A."/>
            <person name="Kuo A."/>
            <person name="Nagy L.G."/>
            <person name="Floudas D."/>
            <person name="Copeland A."/>
            <person name="Barry K.W."/>
            <person name="Cichocki N."/>
            <person name="Veneault-Fourrey C."/>
            <person name="LaButti K."/>
            <person name="Lindquist E.A."/>
            <person name="Lipzen A."/>
            <person name="Lundell T."/>
            <person name="Morin E."/>
            <person name="Murat C."/>
            <person name="Riley R."/>
            <person name="Ohm R."/>
            <person name="Sun H."/>
            <person name="Tunlid A."/>
            <person name="Henrissat B."/>
            <person name="Grigoriev I.V."/>
            <person name="Hibbett D.S."/>
            <person name="Martin F."/>
        </authorList>
    </citation>
    <scope>NUCLEOTIDE SEQUENCE [LARGE SCALE GENOMIC DNA]</scope>
    <source>
        <strain evidence="2">h7</strain>
    </source>
</reference>
<dbReference type="STRING" id="686832.A0A0C2YER3"/>
<evidence type="ECO:0008006" key="3">
    <source>
        <dbReference type="Google" id="ProtNLM"/>
    </source>
</evidence>
<dbReference type="AlphaFoldDB" id="A0A0C2YER3"/>
<organism evidence="1 2">
    <name type="scientific">Hebeloma cylindrosporum</name>
    <dbReference type="NCBI Taxonomy" id="76867"/>
    <lineage>
        <taxon>Eukaryota</taxon>
        <taxon>Fungi</taxon>
        <taxon>Dikarya</taxon>
        <taxon>Basidiomycota</taxon>
        <taxon>Agaricomycotina</taxon>
        <taxon>Agaricomycetes</taxon>
        <taxon>Agaricomycetidae</taxon>
        <taxon>Agaricales</taxon>
        <taxon>Agaricineae</taxon>
        <taxon>Hymenogastraceae</taxon>
        <taxon>Hebeloma</taxon>
    </lineage>
</organism>
<dbReference type="Proteomes" id="UP000053424">
    <property type="component" value="Unassembled WGS sequence"/>
</dbReference>
<gene>
    <name evidence="1" type="ORF">M413DRAFT_74709</name>
</gene>
<evidence type="ECO:0000313" key="2">
    <source>
        <dbReference type="Proteomes" id="UP000053424"/>
    </source>
</evidence>